<evidence type="ECO:0000313" key="3">
    <source>
        <dbReference type="EMBL" id="KAL3423730.1"/>
    </source>
</evidence>
<dbReference type="Proteomes" id="UP001629113">
    <property type="component" value="Unassembled WGS sequence"/>
</dbReference>
<organism evidence="3 4">
    <name type="scientific">Phlyctema vagabunda</name>
    <dbReference type="NCBI Taxonomy" id="108571"/>
    <lineage>
        <taxon>Eukaryota</taxon>
        <taxon>Fungi</taxon>
        <taxon>Dikarya</taxon>
        <taxon>Ascomycota</taxon>
        <taxon>Pezizomycotina</taxon>
        <taxon>Leotiomycetes</taxon>
        <taxon>Helotiales</taxon>
        <taxon>Dermateaceae</taxon>
        <taxon>Phlyctema</taxon>
    </lineage>
</organism>
<gene>
    <name evidence="3" type="ORF">PVAG01_05477</name>
</gene>
<keyword evidence="2" id="KW-0732">Signal</keyword>
<evidence type="ECO:0000256" key="2">
    <source>
        <dbReference type="SAM" id="SignalP"/>
    </source>
</evidence>
<evidence type="ECO:0000313" key="4">
    <source>
        <dbReference type="Proteomes" id="UP001629113"/>
    </source>
</evidence>
<proteinExistence type="predicted"/>
<accession>A0ABR4PK96</accession>
<sequence>MPRFWGFHVPRASLAFLVHLLTKRNRAPPGTSGTASASTSTVQGPPPPPPVLGRAANEESAESNGKMPANSVPDLTLPARPSFSAYNTPSDISYPGVPTGLGSQSHIHYQHPVSYEHSSTNTGTGHRFPRNGNGNRNAYTSAVALTSGDGILGGANEYEIGVRNGPGYGFGYGYANSFGGSKTGDGNANSNTTAATTNPNYMAIGFGRGSLIVRNSQSRSENSTS</sequence>
<evidence type="ECO:0000256" key="1">
    <source>
        <dbReference type="SAM" id="MobiDB-lite"/>
    </source>
</evidence>
<feature type="region of interest" description="Disordered" evidence="1">
    <location>
        <begin position="115"/>
        <end position="135"/>
    </location>
</feature>
<feature type="compositionally biased region" description="Low complexity" evidence="1">
    <location>
        <begin position="27"/>
        <end position="41"/>
    </location>
</feature>
<protein>
    <submittedName>
        <fullName evidence="3">Uncharacterized protein</fullName>
    </submittedName>
</protein>
<feature type="chain" id="PRO_5045753027" evidence="2">
    <location>
        <begin position="16"/>
        <end position="225"/>
    </location>
</feature>
<name>A0ABR4PK96_9HELO</name>
<keyword evidence="4" id="KW-1185">Reference proteome</keyword>
<dbReference type="EMBL" id="JBFCZG010000004">
    <property type="protein sequence ID" value="KAL3423730.1"/>
    <property type="molecule type" value="Genomic_DNA"/>
</dbReference>
<feature type="region of interest" description="Disordered" evidence="1">
    <location>
        <begin position="26"/>
        <end position="82"/>
    </location>
</feature>
<reference evidence="3 4" key="1">
    <citation type="submission" date="2024-06" db="EMBL/GenBank/DDBJ databases">
        <title>Complete genome of Phlyctema vagabunda strain 19-DSS-EL-015.</title>
        <authorList>
            <person name="Fiorenzani C."/>
        </authorList>
    </citation>
    <scope>NUCLEOTIDE SEQUENCE [LARGE SCALE GENOMIC DNA]</scope>
    <source>
        <strain evidence="3 4">19-DSS-EL-015</strain>
    </source>
</reference>
<comment type="caution">
    <text evidence="3">The sequence shown here is derived from an EMBL/GenBank/DDBJ whole genome shotgun (WGS) entry which is preliminary data.</text>
</comment>
<feature type="signal peptide" evidence="2">
    <location>
        <begin position="1"/>
        <end position="15"/>
    </location>
</feature>